<evidence type="ECO:0000313" key="2">
    <source>
        <dbReference type="Proteomes" id="UP000310200"/>
    </source>
</evidence>
<proteinExistence type="predicted"/>
<reference evidence="1 2" key="1">
    <citation type="journal article" date="2019" name="Philos. Trans. R. Soc. Lond., B, Biol. Sci.">
        <title>Ant behaviour and brain gene expression of defending hosts depend on the ecological success of the intruding social parasite.</title>
        <authorList>
            <person name="Kaur R."/>
            <person name="Stoldt M."/>
            <person name="Jongepier E."/>
            <person name="Feldmeyer B."/>
            <person name="Menzel F."/>
            <person name="Bornberg-Bauer E."/>
            <person name="Foitzik S."/>
        </authorList>
    </citation>
    <scope>NUCLEOTIDE SEQUENCE [LARGE SCALE GENOMIC DNA]</scope>
    <source>
        <tissue evidence="1">Whole body</tissue>
    </source>
</reference>
<name>A0A4S2KLP5_9HYME</name>
<evidence type="ECO:0000313" key="1">
    <source>
        <dbReference type="EMBL" id="TGZ48668.1"/>
    </source>
</evidence>
<dbReference type="Proteomes" id="UP000310200">
    <property type="component" value="Unassembled WGS sequence"/>
</dbReference>
<dbReference type="EMBL" id="QBLH01002373">
    <property type="protein sequence ID" value="TGZ48668.1"/>
    <property type="molecule type" value="Genomic_DNA"/>
</dbReference>
<keyword evidence="2" id="KW-1185">Reference proteome</keyword>
<gene>
    <name evidence="1" type="ORF">DBV15_11991</name>
</gene>
<accession>A0A4S2KLP5</accession>
<dbReference type="AlphaFoldDB" id="A0A4S2KLP5"/>
<sequence>MRELDTESPVVWPAWCYTELNIGCRSKYKRDYARAGDWYTRVLLPSASNLFMDHKASASVSDCRFLRILFPLPTHRDPIPVDPASGYQLFLVFIVSDS</sequence>
<organism evidence="1 2">
    <name type="scientific">Temnothorax longispinosus</name>
    <dbReference type="NCBI Taxonomy" id="300112"/>
    <lineage>
        <taxon>Eukaryota</taxon>
        <taxon>Metazoa</taxon>
        <taxon>Ecdysozoa</taxon>
        <taxon>Arthropoda</taxon>
        <taxon>Hexapoda</taxon>
        <taxon>Insecta</taxon>
        <taxon>Pterygota</taxon>
        <taxon>Neoptera</taxon>
        <taxon>Endopterygota</taxon>
        <taxon>Hymenoptera</taxon>
        <taxon>Apocrita</taxon>
        <taxon>Aculeata</taxon>
        <taxon>Formicoidea</taxon>
        <taxon>Formicidae</taxon>
        <taxon>Myrmicinae</taxon>
        <taxon>Temnothorax</taxon>
    </lineage>
</organism>
<protein>
    <submittedName>
        <fullName evidence="1">Uncharacterized protein</fullName>
    </submittedName>
</protein>
<comment type="caution">
    <text evidence="1">The sequence shown here is derived from an EMBL/GenBank/DDBJ whole genome shotgun (WGS) entry which is preliminary data.</text>
</comment>